<gene>
    <name evidence="2" type="ORF">KDU71_17805</name>
</gene>
<sequence length="137" mass="15401">MQNIRLGWLDSIRLEVVLGRFVPPVMILLSAIGFFIRKVWGWVLWVAFYYYISIFPFMLATNLEGIFGGGLILLIVSALIIVLNMPYIRQKFNAGNSSLLTINLMAILIAMVANSIHGYTITGYHITLSEALTKIGY</sequence>
<reference evidence="2" key="2">
    <citation type="submission" date="2021-04" db="EMBL/GenBank/DDBJ databases">
        <authorList>
            <person name="Zhang T."/>
            <person name="Zhang Y."/>
            <person name="Lu D."/>
            <person name="Zuo D."/>
            <person name="Du Z."/>
        </authorList>
    </citation>
    <scope>NUCLEOTIDE SEQUENCE</scope>
    <source>
        <strain evidence="2">JR1</strain>
    </source>
</reference>
<keyword evidence="1" id="KW-0812">Transmembrane</keyword>
<dbReference type="Proteomes" id="UP000679220">
    <property type="component" value="Unassembled WGS sequence"/>
</dbReference>
<accession>A0A941F7W9</accession>
<organism evidence="2 3">
    <name type="scientific">Carboxylicivirga sediminis</name>
    <dbReference type="NCBI Taxonomy" id="2006564"/>
    <lineage>
        <taxon>Bacteria</taxon>
        <taxon>Pseudomonadati</taxon>
        <taxon>Bacteroidota</taxon>
        <taxon>Bacteroidia</taxon>
        <taxon>Marinilabiliales</taxon>
        <taxon>Marinilabiliaceae</taxon>
        <taxon>Carboxylicivirga</taxon>
    </lineage>
</organism>
<feature type="transmembrane region" description="Helical" evidence="1">
    <location>
        <begin position="42"/>
        <end position="60"/>
    </location>
</feature>
<feature type="transmembrane region" description="Helical" evidence="1">
    <location>
        <begin position="66"/>
        <end position="87"/>
    </location>
</feature>
<comment type="caution">
    <text evidence="2">The sequence shown here is derived from an EMBL/GenBank/DDBJ whole genome shotgun (WGS) entry which is preliminary data.</text>
</comment>
<feature type="transmembrane region" description="Helical" evidence="1">
    <location>
        <begin position="99"/>
        <end position="119"/>
    </location>
</feature>
<evidence type="ECO:0000256" key="1">
    <source>
        <dbReference type="SAM" id="Phobius"/>
    </source>
</evidence>
<keyword evidence="1" id="KW-1133">Transmembrane helix</keyword>
<dbReference type="RefSeq" id="WP_212192453.1">
    <property type="nucleotide sequence ID" value="NZ_JAGTAR010000032.1"/>
</dbReference>
<proteinExistence type="predicted"/>
<evidence type="ECO:0000313" key="3">
    <source>
        <dbReference type="Proteomes" id="UP000679220"/>
    </source>
</evidence>
<feature type="transmembrane region" description="Helical" evidence="1">
    <location>
        <begin position="17"/>
        <end position="35"/>
    </location>
</feature>
<keyword evidence="1" id="KW-0472">Membrane</keyword>
<protein>
    <submittedName>
        <fullName evidence="2">Uncharacterized protein</fullName>
    </submittedName>
</protein>
<evidence type="ECO:0000313" key="2">
    <source>
        <dbReference type="EMBL" id="MBR8537428.1"/>
    </source>
</evidence>
<dbReference type="AlphaFoldDB" id="A0A941F7W9"/>
<reference evidence="2" key="1">
    <citation type="journal article" date="2018" name="Int. J. Syst. Evol. Microbiol.">
        <title>Carboxylicivirga sediminis sp. nov., isolated from coastal sediment.</title>
        <authorList>
            <person name="Wang F.Q."/>
            <person name="Ren L.H."/>
            <person name="Zou R.J."/>
            <person name="Sun Y.Z."/>
            <person name="Liu X.J."/>
            <person name="Jiang F."/>
            <person name="Liu L.J."/>
        </authorList>
    </citation>
    <scope>NUCLEOTIDE SEQUENCE</scope>
    <source>
        <strain evidence="2">JR1</strain>
    </source>
</reference>
<keyword evidence="3" id="KW-1185">Reference proteome</keyword>
<dbReference type="EMBL" id="JAGTAR010000032">
    <property type="protein sequence ID" value="MBR8537428.1"/>
    <property type="molecule type" value="Genomic_DNA"/>
</dbReference>
<name>A0A941F7W9_9BACT</name>